<feature type="modified residue" description="4-aspartylphosphate" evidence="2">
    <location>
        <position position="51"/>
    </location>
</feature>
<evidence type="ECO:0000313" key="6">
    <source>
        <dbReference type="EMBL" id="MFC5499682.1"/>
    </source>
</evidence>
<accession>A0ABW0NKM9</accession>
<dbReference type="InterPro" id="IPR036388">
    <property type="entry name" value="WH-like_DNA-bd_sf"/>
</dbReference>
<dbReference type="SMART" id="SM00862">
    <property type="entry name" value="Trans_reg_C"/>
    <property type="match status" value="1"/>
</dbReference>
<dbReference type="PROSITE" id="PS50110">
    <property type="entry name" value="RESPONSE_REGULATORY"/>
    <property type="match status" value="1"/>
</dbReference>
<evidence type="ECO:0000313" key="7">
    <source>
        <dbReference type="Proteomes" id="UP001596037"/>
    </source>
</evidence>
<evidence type="ECO:0000256" key="3">
    <source>
        <dbReference type="PROSITE-ProRule" id="PRU01091"/>
    </source>
</evidence>
<reference evidence="7" key="1">
    <citation type="journal article" date="2019" name="Int. J. Syst. Evol. Microbiol.">
        <title>The Global Catalogue of Microorganisms (GCM) 10K type strain sequencing project: providing services to taxonomists for standard genome sequencing and annotation.</title>
        <authorList>
            <consortium name="The Broad Institute Genomics Platform"/>
            <consortium name="The Broad Institute Genome Sequencing Center for Infectious Disease"/>
            <person name="Wu L."/>
            <person name="Ma J."/>
        </authorList>
    </citation>
    <scope>NUCLEOTIDE SEQUENCE [LARGE SCALE GENOMIC DNA]</scope>
    <source>
        <strain evidence="7">CCUG 57401</strain>
    </source>
</reference>
<dbReference type="SUPFAM" id="SSF52172">
    <property type="entry name" value="CheY-like"/>
    <property type="match status" value="1"/>
</dbReference>
<keyword evidence="1 3" id="KW-0238">DNA-binding</keyword>
<proteinExistence type="predicted"/>
<dbReference type="Gene3D" id="3.40.50.2300">
    <property type="match status" value="1"/>
</dbReference>
<dbReference type="Pfam" id="PF00486">
    <property type="entry name" value="Trans_reg_C"/>
    <property type="match status" value="1"/>
</dbReference>
<dbReference type="Pfam" id="PF00072">
    <property type="entry name" value="Response_reg"/>
    <property type="match status" value="1"/>
</dbReference>
<dbReference type="SUPFAM" id="SSF46894">
    <property type="entry name" value="C-terminal effector domain of the bipartite response regulators"/>
    <property type="match status" value="1"/>
</dbReference>
<dbReference type="EMBL" id="JBHSMF010000009">
    <property type="protein sequence ID" value="MFC5499682.1"/>
    <property type="molecule type" value="Genomic_DNA"/>
</dbReference>
<evidence type="ECO:0000259" key="5">
    <source>
        <dbReference type="PROSITE" id="PS51755"/>
    </source>
</evidence>
<organism evidence="6 7">
    <name type="scientific">Caenimonas terrae</name>
    <dbReference type="NCBI Taxonomy" id="696074"/>
    <lineage>
        <taxon>Bacteria</taxon>
        <taxon>Pseudomonadati</taxon>
        <taxon>Pseudomonadota</taxon>
        <taxon>Betaproteobacteria</taxon>
        <taxon>Burkholderiales</taxon>
        <taxon>Comamonadaceae</taxon>
        <taxon>Caenimonas</taxon>
    </lineage>
</organism>
<dbReference type="RefSeq" id="WP_376851894.1">
    <property type="nucleotide sequence ID" value="NZ_JBHSMF010000009.1"/>
</dbReference>
<protein>
    <submittedName>
        <fullName evidence="6">Response regulator transcription factor</fullName>
    </submittedName>
</protein>
<dbReference type="InterPro" id="IPR039420">
    <property type="entry name" value="WalR-like"/>
</dbReference>
<feature type="domain" description="Response regulatory" evidence="4">
    <location>
        <begin position="2"/>
        <end position="124"/>
    </location>
</feature>
<evidence type="ECO:0000256" key="1">
    <source>
        <dbReference type="ARBA" id="ARBA00023125"/>
    </source>
</evidence>
<dbReference type="InterPro" id="IPR001789">
    <property type="entry name" value="Sig_transdc_resp-reg_receiver"/>
</dbReference>
<feature type="DNA-binding region" description="OmpR/PhoB-type" evidence="3">
    <location>
        <begin position="131"/>
        <end position="227"/>
    </location>
</feature>
<name>A0ABW0NKM9_9BURK</name>
<dbReference type="PROSITE" id="PS51755">
    <property type="entry name" value="OMPR_PHOB"/>
    <property type="match status" value="1"/>
</dbReference>
<keyword evidence="2" id="KW-0597">Phosphoprotein</keyword>
<dbReference type="CDD" id="cd00383">
    <property type="entry name" value="trans_reg_C"/>
    <property type="match status" value="1"/>
</dbReference>
<dbReference type="PANTHER" id="PTHR48111">
    <property type="entry name" value="REGULATOR OF RPOS"/>
    <property type="match status" value="1"/>
</dbReference>
<gene>
    <name evidence="6" type="ORF">ACFPOE_19220</name>
</gene>
<dbReference type="InterPro" id="IPR001867">
    <property type="entry name" value="OmpR/PhoB-type_DNA-bd"/>
</dbReference>
<dbReference type="Gene3D" id="1.10.10.10">
    <property type="entry name" value="Winged helix-like DNA-binding domain superfamily/Winged helix DNA-binding domain"/>
    <property type="match status" value="1"/>
</dbReference>
<dbReference type="InterPro" id="IPR011006">
    <property type="entry name" value="CheY-like_superfamily"/>
</dbReference>
<dbReference type="InterPro" id="IPR016032">
    <property type="entry name" value="Sig_transdc_resp-reg_C-effctor"/>
</dbReference>
<dbReference type="SMART" id="SM00448">
    <property type="entry name" value="REC"/>
    <property type="match status" value="1"/>
</dbReference>
<comment type="caution">
    <text evidence="6">The sequence shown here is derived from an EMBL/GenBank/DDBJ whole genome shotgun (WGS) entry which is preliminary data.</text>
</comment>
<keyword evidence="7" id="KW-1185">Reference proteome</keyword>
<dbReference type="Proteomes" id="UP001596037">
    <property type="component" value="Unassembled WGS sequence"/>
</dbReference>
<evidence type="ECO:0000259" key="4">
    <source>
        <dbReference type="PROSITE" id="PS50110"/>
    </source>
</evidence>
<dbReference type="PANTHER" id="PTHR48111:SF36">
    <property type="entry name" value="TRANSCRIPTIONAL REGULATORY PROTEIN CUTR"/>
    <property type="match status" value="1"/>
</dbReference>
<evidence type="ECO:0000256" key="2">
    <source>
        <dbReference type="PROSITE-ProRule" id="PRU00169"/>
    </source>
</evidence>
<sequence>MRILVTEDDEVLRTLMLRSLVDAGHRVDLAASIEEGRNRWQLHPYDAVLLDLNLPYSSTGHSAMGNGLALLREARARGDRTPVLVLTARDRTEERIAGLDAGADDYLGKPFDLDEVEARLRALVRRARSTDDRVDVGQLTLDRQARRFFLASQPWDLPAREFEVLWELMTPPGRVVSKRELSGKLSESDGALGDNALEAFISRLRKKMGTSGVAIRTLRGLGYVLEEAR</sequence>
<feature type="domain" description="OmpR/PhoB-type" evidence="5">
    <location>
        <begin position="131"/>
        <end position="227"/>
    </location>
</feature>